<evidence type="ECO:0000313" key="3">
    <source>
        <dbReference type="Proteomes" id="UP000268727"/>
    </source>
</evidence>
<name>A0A3N1HIL0_9PSEU</name>
<proteinExistence type="predicted"/>
<gene>
    <name evidence="2" type="ORF">EDD40_7866</name>
</gene>
<accession>A0A3N1HIL0</accession>
<sequence length="84" mass="8291">MRRRAVIPLAAAVTAAAVAGLWLGVLRPGSPEVPGPGSCDAPPGQASGPVAGTSGRGDEYWSPERMSSAGGAPIPGRADPGNCR</sequence>
<reference evidence="2 3" key="1">
    <citation type="submission" date="2018-11" db="EMBL/GenBank/DDBJ databases">
        <title>Sequencing the genomes of 1000 actinobacteria strains.</title>
        <authorList>
            <person name="Klenk H.-P."/>
        </authorList>
    </citation>
    <scope>NUCLEOTIDE SEQUENCE [LARGE SCALE GENOMIC DNA]</scope>
    <source>
        <strain evidence="2 3">DSM 44231</strain>
    </source>
</reference>
<organism evidence="2 3">
    <name type="scientific">Saccharothrix texasensis</name>
    <dbReference type="NCBI Taxonomy" id="103734"/>
    <lineage>
        <taxon>Bacteria</taxon>
        <taxon>Bacillati</taxon>
        <taxon>Actinomycetota</taxon>
        <taxon>Actinomycetes</taxon>
        <taxon>Pseudonocardiales</taxon>
        <taxon>Pseudonocardiaceae</taxon>
        <taxon>Saccharothrix</taxon>
    </lineage>
</organism>
<dbReference type="EMBL" id="RJKM01000001">
    <property type="protein sequence ID" value="ROP42367.1"/>
    <property type="molecule type" value="Genomic_DNA"/>
</dbReference>
<dbReference type="AlphaFoldDB" id="A0A3N1HIL0"/>
<feature type="region of interest" description="Disordered" evidence="1">
    <location>
        <begin position="30"/>
        <end position="84"/>
    </location>
</feature>
<evidence type="ECO:0000313" key="2">
    <source>
        <dbReference type="EMBL" id="ROP42367.1"/>
    </source>
</evidence>
<comment type="caution">
    <text evidence="2">The sequence shown here is derived from an EMBL/GenBank/DDBJ whole genome shotgun (WGS) entry which is preliminary data.</text>
</comment>
<dbReference type="Proteomes" id="UP000268727">
    <property type="component" value="Unassembled WGS sequence"/>
</dbReference>
<keyword evidence="3" id="KW-1185">Reference proteome</keyword>
<protein>
    <submittedName>
        <fullName evidence="2">Uncharacterized protein</fullName>
    </submittedName>
</protein>
<dbReference type="RefSeq" id="WP_148089058.1">
    <property type="nucleotide sequence ID" value="NZ_RJKM01000001.1"/>
</dbReference>
<evidence type="ECO:0000256" key="1">
    <source>
        <dbReference type="SAM" id="MobiDB-lite"/>
    </source>
</evidence>